<protein>
    <submittedName>
        <fullName evidence="1">Uncharacterized protein</fullName>
    </submittedName>
</protein>
<sequence length="160" mass="18519">MGQDKGGTYVPFTIEHIKNKDLVINMLNYEEQFTKSDAGQTMYHNPLNRPLVSLTIEKAIQRIVLIKFGFDTSDDSLANYRTIFKNYYESPEKYDKDVLNATHYMRENKCVYYIQPPLEIGQMIPDCKLYELDGKTETTLYNIINKKQASHTLVAAFSLS</sequence>
<gene>
    <name evidence="1" type="ORF">Klosneuvirus_1_116</name>
</gene>
<name>A0A1V0SHR0_9VIRU</name>
<dbReference type="EMBL" id="KY684108">
    <property type="protein sequence ID" value="ARF11259.1"/>
    <property type="molecule type" value="Genomic_DNA"/>
</dbReference>
<evidence type="ECO:0000313" key="1">
    <source>
        <dbReference type="EMBL" id="ARF11259.1"/>
    </source>
</evidence>
<organism evidence="1">
    <name type="scientific">Klosneuvirus KNV1</name>
    <dbReference type="NCBI Taxonomy" id="1977640"/>
    <lineage>
        <taxon>Viruses</taxon>
        <taxon>Varidnaviria</taxon>
        <taxon>Bamfordvirae</taxon>
        <taxon>Nucleocytoviricota</taxon>
        <taxon>Megaviricetes</taxon>
        <taxon>Imitervirales</taxon>
        <taxon>Mimiviridae</taxon>
        <taxon>Klosneuvirinae</taxon>
        <taxon>Klosneuvirus</taxon>
    </lineage>
</organism>
<accession>A0A1V0SHR0</accession>
<proteinExistence type="predicted"/>
<reference evidence="1" key="1">
    <citation type="journal article" date="2017" name="Science">
        <title>Giant viruses with an expanded complement of translation system components.</title>
        <authorList>
            <person name="Schulz F."/>
            <person name="Yutin N."/>
            <person name="Ivanova N.N."/>
            <person name="Ortega D.R."/>
            <person name="Lee T.K."/>
            <person name="Vierheilig J."/>
            <person name="Daims H."/>
            <person name="Horn M."/>
            <person name="Wagner M."/>
            <person name="Jensen G.J."/>
            <person name="Kyrpides N.C."/>
            <person name="Koonin E.V."/>
            <person name="Woyke T."/>
        </authorList>
    </citation>
    <scope>NUCLEOTIDE SEQUENCE</scope>
    <source>
        <strain evidence="1">KNV1</strain>
    </source>
</reference>